<comment type="caution">
    <text evidence="2">The sequence shown here is derived from an EMBL/GenBank/DDBJ whole genome shotgun (WGS) entry which is preliminary data.</text>
</comment>
<keyword evidence="3" id="KW-1185">Reference proteome</keyword>
<evidence type="ECO:0000313" key="3">
    <source>
        <dbReference type="Proteomes" id="UP000461880"/>
    </source>
</evidence>
<dbReference type="AlphaFoldDB" id="A0A7X2NSJ7"/>
<keyword evidence="1" id="KW-1133">Transmembrane helix</keyword>
<evidence type="ECO:0000256" key="1">
    <source>
        <dbReference type="SAM" id="Phobius"/>
    </source>
</evidence>
<accession>A0A7X2NSJ7</accession>
<dbReference type="EMBL" id="VUMN01000016">
    <property type="protein sequence ID" value="MSS58781.1"/>
    <property type="molecule type" value="Genomic_DNA"/>
</dbReference>
<name>A0A7X2NSJ7_9FIRM</name>
<dbReference type="Proteomes" id="UP000461880">
    <property type="component" value="Unassembled WGS sequence"/>
</dbReference>
<protein>
    <submittedName>
        <fullName evidence="2">Uncharacterized protein</fullName>
    </submittedName>
</protein>
<keyword evidence="1" id="KW-0472">Membrane</keyword>
<reference evidence="2 3" key="1">
    <citation type="submission" date="2019-08" db="EMBL/GenBank/DDBJ databases">
        <title>In-depth cultivation of the pig gut microbiome towards novel bacterial diversity and tailored functional studies.</title>
        <authorList>
            <person name="Wylensek D."/>
            <person name="Hitch T.C.A."/>
            <person name="Clavel T."/>
        </authorList>
    </citation>
    <scope>NUCLEOTIDE SEQUENCE [LARGE SCALE GENOMIC DNA]</scope>
    <source>
        <strain evidence="2 3">Oil+RF-744-GAM-WT-6</strain>
    </source>
</reference>
<evidence type="ECO:0000313" key="2">
    <source>
        <dbReference type="EMBL" id="MSS58781.1"/>
    </source>
</evidence>
<sequence>MLSHEFTKREKILLLICAVLFLGFFYYEVVYRNVQARLADYNTDTLVTEIQVETAKASKISQMQRVIEDSEGKVTGDLSIYNNQSAEITAMGEIFDEDADNVSLSWSDPVLTQTIVRRDVTISFHCTSYQNFRNVLQKMSEMKYRCLIRDVTVSGYDRNAGTGIQDGNDLNASIQVTFFETTEGASNLSGLTVSQDDSTTDDTLGDELQNRAQAYSN</sequence>
<gene>
    <name evidence="2" type="ORF">FYJ51_07655</name>
</gene>
<keyword evidence="1" id="KW-0812">Transmembrane</keyword>
<dbReference type="RefSeq" id="WP_105304037.1">
    <property type="nucleotide sequence ID" value="NZ_VUMN01000016.1"/>
</dbReference>
<organism evidence="2 3">
    <name type="scientific">Stecheria intestinalis</name>
    <dbReference type="NCBI Taxonomy" id="2606630"/>
    <lineage>
        <taxon>Bacteria</taxon>
        <taxon>Bacillati</taxon>
        <taxon>Bacillota</taxon>
        <taxon>Erysipelotrichia</taxon>
        <taxon>Erysipelotrichales</taxon>
        <taxon>Erysipelotrichaceae</taxon>
        <taxon>Stecheria</taxon>
    </lineage>
</organism>
<proteinExistence type="predicted"/>
<feature type="transmembrane region" description="Helical" evidence="1">
    <location>
        <begin position="12"/>
        <end position="29"/>
    </location>
</feature>